<proteinExistence type="predicted"/>
<feature type="binding site" evidence="2">
    <location>
        <position position="320"/>
    </location>
    <ligand>
        <name>Mg(2+)</name>
        <dbReference type="ChEBI" id="CHEBI:18420"/>
    </ligand>
</feature>
<reference evidence="4" key="1">
    <citation type="submission" date="2022-04" db="EMBL/GenBank/DDBJ databases">
        <title>Complete genome of Methanoplanus endosymbiosus DSM 3599.</title>
        <authorList>
            <person name="Chen S.-C."/>
            <person name="You Y.-T."/>
            <person name="Zhou Y.-Z."/>
            <person name="Lai M.-C."/>
        </authorList>
    </citation>
    <scope>NUCLEOTIDE SEQUENCE</scope>
    <source>
        <strain evidence="4">DSM 3599</strain>
    </source>
</reference>
<dbReference type="Proteomes" id="UP001060368">
    <property type="component" value="Chromosome"/>
</dbReference>
<dbReference type="InterPro" id="IPR029014">
    <property type="entry name" value="NiFe-Hase_large"/>
</dbReference>
<comment type="cofactor">
    <cofactor evidence="2">
        <name>Fe cation</name>
        <dbReference type="ChEBI" id="CHEBI:24875"/>
    </cofactor>
</comment>
<dbReference type="PANTHER" id="PTHR43485">
    <property type="entry name" value="HYDROGENASE-4 COMPONENT G"/>
    <property type="match status" value="1"/>
</dbReference>
<feature type="binding site" evidence="2">
    <location>
        <position position="358"/>
    </location>
    <ligand>
        <name>Fe cation</name>
        <dbReference type="ChEBI" id="CHEBI:24875"/>
    </ligand>
</feature>
<keyword evidence="2" id="KW-0408">Iron</keyword>
<dbReference type="Pfam" id="PF00346">
    <property type="entry name" value="Complex1_49kDa"/>
    <property type="match status" value="1"/>
</dbReference>
<evidence type="ECO:0000313" key="5">
    <source>
        <dbReference type="Proteomes" id="UP001060368"/>
    </source>
</evidence>
<dbReference type="GO" id="GO:0051287">
    <property type="term" value="F:NAD binding"/>
    <property type="evidence" value="ECO:0007669"/>
    <property type="project" value="InterPro"/>
</dbReference>
<dbReference type="GO" id="GO:0016651">
    <property type="term" value="F:oxidoreductase activity, acting on NAD(P)H"/>
    <property type="evidence" value="ECO:0007669"/>
    <property type="project" value="InterPro"/>
</dbReference>
<dbReference type="GO" id="GO:0048038">
    <property type="term" value="F:quinone binding"/>
    <property type="evidence" value="ECO:0007669"/>
    <property type="project" value="InterPro"/>
</dbReference>
<dbReference type="KEGG" id="mend:L6E24_12395"/>
<dbReference type="GO" id="GO:0016151">
    <property type="term" value="F:nickel cation binding"/>
    <property type="evidence" value="ECO:0007669"/>
    <property type="project" value="InterPro"/>
</dbReference>
<dbReference type="InterPro" id="IPR001501">
    <property type="entry name" value="Ni-dep_hyd_lsu"/>
</dbReference>
<feature type="binding site" evidence="2">
    <location>
        <position position="355"/>
    </location>
    <ligand>
        <name>Ni(2+)</name>
        <dbReference type="ChEBI" id="CHEBI:49786"/>
    </ligand>
</feature>
<evidence type="ECO:0000256" key="1">
    <source>
        <dbReference type="ARBA" id="ARBA00023002"/>
    </source>
</evidence>
<evidence type="ECO:0000259" key="3">
    <source>
        <dbReference type="Pfam" id="PF00346"/>
    </source>
</evidence>
<dbReference type="GeneID" id="74308515"/>
<dbReference type="EMBL" id="CP096115">
    <property type="protein sequence ID" value="UUX92142.1"/>
    <property type="molecule type" value="Genomic_DNA"/>
</dbReference>
<dbReference type="SUPFAM" id="SSF56762">
    <property type="entry name" value="HydB/Nqo4-like"/>
    <property type="match status" value="1"/>
</dbReference>
<dbReference type="AlphaFoldDB" id="A0A9E7TH37"/>
<feature type="domain" description="NADH-quinone oxidoreductase subunit D" evidence="3">
    <location>
        <begin position="124"/>
        <end position="282"/>
    </location>
</feature>
<keyword evidence="1" id="KW-0560">Oxidoreductase</keyword>
<dbReference type="Pfam" id="PF00374">
    <property type="entry name" value="NiFeSe_Hases"/>
    <property type="match status" value="1"/>
</dbReference>
<dbReference type="RefSeq" id="WP_257742293.1">
    <property type="nucleotide sequence ID" value="NZ_CP096115.1"/>
</dbReference>
<dbReference type="PANTHER" id="PTHR43485:SF1">
    <property type="entry name" value="FORMATE HYDROGENLYASE SUBUNIT 5-RELATED"/>
    <property type="match status" value="1"/>
</dbReference>
<dbReference type="InterPro" id="IPR052197">
    <property type="entry name" value="ComplexI_49kDa-like"/>
</dbReference>
<protein>
    <submittedName>
        <fullName evidence="4">Nickel-dependent hydrogenase large subunit</fullName>
    </submittedName>
</protein>
<keyword evidence="2" id="KW-0533">Nickel</keyword>
<feature type="binding site" evidence="2">
    <location>
        <position position="48"/>
    </location>
    <ligand>
        <name>Mg(2+)</name>
        <dbReference type="ChEBI" id="CHEBI:18420"/>
    </ligand>
</feature>
<accession>A0A9E7TH37</accession>
<keyword evidence="5" id="KW-1185">Reference proteome</keyword>
<gene>
    <name evidence="4" type="ORF">L6E24_12395</name>
</gene>
<feature type="binding site" evidence="2">
    <location>
        <position position="67"/>
    </location>
    <ligand>
        <name>Ni(2+)</name>
        <dbReference type="ChEBI" id="CHEBI:49786"/>
    </ligand>
</feature>
<name>A0A9E7TH37_9EURY</name>
<comment type="cofactor">
    <cofactor evidence="2">
        <name>Ni(2+)</name>
        <dbReference type="ChEBI" id="CHEBI:49786"/>
    </cofactor>
</comment>
<sequence>MRKKVDVSLPIGPVHPIFKEPARIRCETAGEKVISAEIDLGYVKKGIENIMKGRPWQEVMFLAERICGICSVIHNMVFIETVEKISEIDVPQRALYLRVIVNELDRIQSHMLANYSYCYTIEHETLAMYLLNLRETAMDLIELITGARITCAYMIPGGVRYDLDDEKMAVLRAGLDKLEKDLTRFDGMFEGGSLIGLRSRQIGLMSEEEGRISHAVGPTARASGIVLDERMNHPTYQKLGFEPVIRYECDNYARIKVRFQEIFQSIGLVRKCLDDMPEGKIRGGGIVKAGKGSWAGEAPRGELTYNIETDEYGRIVDIGIRTPSIMNIEACIHYMLKGVNSAADVTSTYISSDPCIACNER</sequence>
<keyword evidence="2" id="KW-0460">Magnesium</keyword>
<keyword evidence="2" id="KW-0479">Metal-binding</keyword>
<feature type="binding site" evidence="2">
    <location>
        <position position="70"/>
    </location>
    <ligand>
        <name>Ni(2+)</name>
        <dbReference type="ChEBI" id="CHEBI:49786"/>
    </ligand>
</feature>
<dbReference type="Gene3D" id="1.10.645.10">
    <property type="entry name" value="Cytochrome-c3 Hydrogenase, chain B"/>
    <property type="match status" value="1"/>
</dbReference>
<organism evidence="4 5">
    <name type="scientific">Methanoplanus endosymbiosus</name>
    <dbReference type="NCBI Taxonomy" id="33865"/>
    <lineage>
        <taxon>Archaea</taxon>
        <taxon>Methanobacteriati</taxon>
        <taxon>Methanobacteriota</taxon>
        <taxon>Stenosarchaea group</taxon>
        <taxon>Methanomicrobia</taxon>
        <taxon>Methanomicrobiales</taxon>
        <taxon>Methanomicrobiaceae</taxon>
        <taxon>Methanoplanus</taxon>
    </lineage>
</organism>
<dbReference type="InterPro" id="IPR001135">
    <property type="entry name" value="NADH_Q_OxRdtase_suD"/>
</dbReference>
<evidence type="ECO:0000313" key="4">
    <source>
        <dbReference type="EMBL" id="UUX92142.1"/>
    </source>
</evidence>
<evidence type="ECO:0000256" key="2">
    <source>
        <dbReference type="PIRSR" id="PIRSR601501-1"/>
    </source>
</evidence>
<feature type="binding site" evidence="2">
    <location>
        <position position="70"/>
    </location>
    <ligand>
        <name>Fe cation</name>
        <dbReference type="ChEBI" id="CHEBI:24875"/>
    </ligand>
</feature>